<feature type="region of interest" description="Disordered" evidence="10">
    <location>
        <begin position="675"/>
        <end position="720"/>
    </location>
</feature>
<dbReference type="GO" id="GO:0003713">
    <property type="term" value="F:transcription coactivator activity"/>
    <property type="evidence" value="ECO:0007669"/>
    <property type="project" value="TreeGrafter"/>
</dbReference>
<feature type="domain" description="ELM2" evidence="12">
    <location>
        <begin position="333"/>
        <end position="464"/>
    </location>
</feature>
<dbReference type="AlphaFoldDB" id="A0A0J9Y7L9"/>
<keyword evidence="2" id="KW-0678">Repressor</keyword>
<dbReference type="InterPro" id="IPR017884">
    <property type="entry name" value="SANT_dom"/>
</dbReference>
<dbReference type="RefSeq" id="XP_042938367.1">
    <property type="nucleotide sequence ID" value="XM_043082433.1"/>
</dbReference>
<keyword evidence="6" id="KW-0862">Zinc</keyword>
<sequence>MISDDGGDGLNKSCDLVACRFVRSTSDIDFHDGRVRCAQRCTDGQTDRQTRTHSYEALAVAVAQSCLCFSITAEGGGSLSTLIRRVRCWWRGLDFVYFEISSAAPYQVRKIEELNKTPSGNVEAKVSCFCRRRDLPTSLLKVADRAERVDKVVNTRRRLVVMSSAPTGDASDESSDGMKKDHESSPENGQQSNQETKDDATPTTATHEEGDSPTPMCVDTGDDEEVESESKDAKEDDEKDRDGEESKEGGYGFAGLPKGAENLTPKERHVLRQHELYLTRQIEALPATHIRGKCNVTLLSEVETPDMYLDRDDAFFYSLVFDPTAMTLLADKGEIRVGEKYQCEVPDDMAPDAIDENKENGNLVIAEDEDDDEGTVVTTSKREFLVYHPHHNLTDRDIDQFLIVARAVGTFSRALDTSSSMKLPSLHMTAAAASRDVTLFHAMALLHQANYDMGQAVKYLVPPPSKQHYPLDADKTTSHNTVSLGGPILCRDQMEEWSAAEANLFEEAVEKYGKDFSDIRADYLPWKSMRDIVEYYYMWKTTNRYVEVKKNKAVEQESKLKQVYIPNYNKPNPNLVGPPNPSGQPMKGTSACESCQTDESTQWYAWGPAHLQLRLCSVCWCQWKKYGGLKRVHEYESYDLDGATTQESVSQPQPQSQKVTSAVTTAGFINRNSAAATAAGSTTTSTRNGINGRSGTNQMLGRLPSGHSQAQQKMSGGGHSSSVKTRVAFYLNTTLSMRIARRLAPKSLFNIRRSARRPFLPINGHAIKQFCTTRQPYEIIRAAKQIKANKLPDALVAQIASSIIASSAQFTQMGAAVSNIQKRHGSDKGGPPIKRQHLQQTVAQTQQQSAIHLVTSGSIGTAHTHYHHPAVLSVATPGVTPPPSLPATAPPLPPPPPPPTLPSTLPPPPPPPPPPPSLPSQLSSQSLQSPHIAAVHSGAHISSTIVTKPSLSPSKIVCTTIRNQQSHLGHVTGATTAMHNFAREVNKPVAAVTPLSLSTSVLVPPTITAVNPALFAATIQQQQQVQQLQAVAATVARTATTTSAPQSQAPQPALLIGVDTTAHDKKIATTSGSVLATVGTSRKKNFHPDSRWSGLDEKLLFLAGPRLKILRRRICPKKIGRHIALHPCRSSDFVIKHWPNLQGFFI</sequence>
<dbReference type="InterPro" id="IPR040138">
    <property type="entry name" value="MIER/MTA"/>
</dbReference>
<dbReference type="GO" id="GO:0000122">
    <property type="term" value="P:negative regulation of transcription by RNA polymerase II"/>
    <property type="evidence" value="ECO:0007669"/>
    <property type="project" value="TreeGrafter"/>
</dbReference>
<dbReference type="Pfam" id="PF01448">
    <property type="entry name" value="ELM2"/>
    <property type="match status" value="1"/>
</dbReference>
<feature type="compositionally biased region" description="Basic and acidic residues" evidence="10">
    <location>
        <begin position="228"/>
        <end position="248"/>
    </location>
</feature>
<dbReference type="GO" id="GO:0042826">
    <property type="term" value="F:histone deacetylase binding"/>
    <property type="evidence" value="ECO:0007669"/>
    <property type="project" value="TreeGrafter"/>
</dbReference>
<dbReference type="SUPFAM" id="SSF46689">
    <property type="entry name" value="Homeodomain-like"/>
    <property type="match status" value="1"/>
</dbReference>
<evidence type="ECO:0000256" key="9">
    <source>
        <dbReference type="ARBA" id="ARBA00093454"/>
    </source>
</evidence>
<gene>
    <name evidence="14" type="primary">Bma-lin-40</name>
    <name evidence="17" type="synonym">Bm1_24540</name>
    <name evidence="18" type="ORF">Bm6042</name>
    <name evidence="15" type="ORF">BM_BM6042</name>
    <name evidence="14" type="ORF">BM_Bm6042</name>
</gene>
<evidence type="ECO:0000313" key="18">
    <source>
        <dbReference type="WormBase" id="Bm6042e"/>
    </source>
</evidence>
<feature type="compositionally biased region" description="Pro residues" evidence="10">
    <location>
        <begin position="879"/>
        <end position="918"/>
    </location>
</feature>
<evidence type="ECO:0000313" key="15">
    <source>
        <dbReference type="EMBL" id="VIO99337.1"/>
    </source>
</evidence>
<dbReference type="InterPro" id="IPR001025">
    <property type="entry name" value="BAH_dom"/>
</dbReference>
<dbReference type="CDD" id="cd11661">
    <property type="entry name" value="SANT_MTA3_like"/>
    <property type="match status" value="1"/>
</dbReference>
<evidence type="ECO:0000256" key="3">
    <source>
        <dbReference type="ARBA" id="ARBA00022553"/>
    </source>
</evidence>
<reference evidence="17" key="4">
    <citation type="submission" date="2022-04" db="UniProtKB">
        <authorList>
            <consortium name="WormBaseParasite"/>
        </authorList>
    </citation>
    <scope>IDENTIFICATION</scope>
</reference>
<dbReference type="GO" id="GO:0043565">
    <property type="term" value="F:sequence-specific DNA binding"/>
    <property type="evidence" value="ECO:0007669"/>
    <property type="project" value="InterPro"/>
</dbReference>
<dbReference type="PROSITE" id="PS51293">
    <property type="entry name" value="SANT"/>
    <property type="match status" value="1"/>
</dbReference>
<evidence type="ECO:0000313" key="14">
    <source>
        <dbReference type="EMBL" id="CDQ03529.1"/>
    </source>
</evidence>
<keyword evidence="5" id="KW-0863">Zinc-finger</keyword>
<dbReference type="InterPro" id="IPR000949">
    <property type="entry name" value="ELM2_dom"/>
</dbReference>
<keyword evidence="8" id="KW-0539">Nucleus</keyword>
<evidence type="ECO:0000256" key="8">
    <source>
        <dbReference type="ARBA" id="ARBA00023242"/>
    </source>
</evidence>
<feature type="compositionally biased region" description="Basic and acidic residues" evidence="10">
    <location>
        <begin position="195"/>
        <end position="210"/>
    </location>
</feature>
<dbReference type="FunFam" id="4.10.1240.50:FF:000001">
    <property type="entry name" value="Metastasis-associated 1 family, member 3"/>
    <property type="match status" value="1"/>
</dbReference>
<keyword evidence="7" id="KW-0238">DNA-binding</keyword>
<dbReference type="Pfam" id="PF17226">
    <property type="entry name" value="MTA_R1"/>
    <property type="match status" value="1"/>
</dbReference>
<feature type="region of interest" description="Disordered" evidence="10">
    <location>
        <begin position="160"/>
        <end position="264"/>
    </location>
</feature>
<dbReference type="Pfam" id="PF00249">
    <property type="entry name" value="Myb_DNA-binding"/>
    <property type="match status" value="1"/>
</dbReference>
<evidence type="ECO:0000313" key="16">
    <source>
        <dbReference type="Proteomes" id="UP000006672"/>
    </source>
</evidence>
<evidence type="ECO:0000256" key="10">
    <source>
        <dbReference type="SAM" id="MobiDB-lite"/>
    </source>
</evidence>
<keyword evidence="3" id="KW-0597">Phosphoprotein</keyword>
<feature type="domain" description="BAH" evidence="11">
    <location>
        <begin position="88"/>
        <end position="332"/>
    </location>
</feature>
<evidence type="ECO:0000259" key="12">
    <source>
        <dbReference type="PROSITE" id="PS51156"/>
    </source>
</evidence>
<dbReference type="Gene3D" id="2.30.30.490">
    <property type="match status" value="1"/>
</dbReference>
<dbReference type="InterPro" id="IPR000679">
    <property type="entry name" value="Znf_GATA"/>
</dbReference>
<accession>A0A0J9Y7L9</accession>
<dbReference type="Gene3D" id="1.10.10.60">
    <property type="entry name" value="Homeodomain-like"/>
    <property type="match status" value="1"/>
</dbReference>
<proteinExistence type="inferred from homology"/>
<accession>A0A4E9FRI3</accession>
<feature type="domain" description="SANT" evidence="13">
    <location>
        <begin position="492"/>
        <end position="544"/>
    </location>
</feature>
<feature type="compositionally biased region" description="Low complexity" evidence="10">
    <location>
        <begin position="919"/>
        <end position="930"/>
    </location>
</feature>
<keyword evidence="16" id="KW-1185">Reference proteome</keyword>
<dbReference type="GO" id="GO:0008270">
    <property type="term" value="F:zinc ion binding"/>
    <property type="evidence" value="ECO:0007669"/>
    <property type="project" value="UniProtKB-KW"/>
</dbReference>
<feature type="compositionally biased region" description="Low complexity" evidence="10">
    <location>
        <begin position="675"/>
        <end position="686"/>
    </location>
</feature>
<keyword evidence="4" id="KW-0479">Metal-binding</keyword>
<name>A0A0J9Y7L9_BRUMA</name>
<dbReference type="Gene3D" id="4.10.1240.50">
    <property type="match status" value="1"/>
</dbReference>
<evidence type="ECO:0000259" key="13">
    <source>
        <dbReference type="PROSITE" id="PS51293"/>
    </source>
</evidence>
<dbReference type="PROSITE" id="PS51038">
    <property type="entry name" value="BAH"/>
    <property type="match status" value="1"/>
</dbReference>
<evidence type="ECO:0000256" key="1">
    <source>
        <dbReference type="ARBA" id="ARBA00004123"/>
    </source>
</evidence>
<organism evidence="14">
    <name type="scientific">Brugia malayi</name>
    <name type="common">Filarial nematode worm</name>
    <dbReference type="NCBI Taxonomy" id="6279"/>
    <lineage>
        <taxon>Eukaryota</taxon>
        <taxon>Metazoa</taxon>
        <taxon>Ecdysozoa</taxon>
        <taxon>Nematoda</taxon>
        <taxon>Chromadorea</taxon>
        <taxon>Rhabditida</taxon>
        <taxon>Spirurina</taxon>
        <taxon>Spiruromorpha</taxon>
        <taxon>Filarioidea</taxon>
        <taxon>Onchocercidae</taxon>
        <taxon>Brugia</taxon>
    </lineage>
</organism>
<dbReference type="PANTHER" id="PTHR10865">
    <property type="entry name" value="METASTASIS-ASSOCIATED PROTEIN AND MESODERM INDUCTION EARLY RESPONSE PROTEIN"/>
    <property type="match status" value="1"/>
</dbReference>
<evidence type="ECO:0000256" key="6">
    <source>
        <dbReference type="ARBA" id="ARBA00022833"/>
    </source>
</evidence>
<dbReference type="GO" id="GO:0003714">
    <property type="term" value="F:transcription corepressor activity"/>
    <property type="evidence" value="ECO:0007669"/>
    <property type="project" value="TreeGrafter"/>
</dbReference>
<dbReference type="EMBL" id="LN856835">
    <property type="protein sequence ID" value="CDQ03529.1"/>
    <property type="molecule type" value="Genomic_DNA"/>
</dbReference>
<protein>
    <submittedName>
        <fullName evidence="14">BMA-LIN-40, isoform e</fullName>
    </submittedName>
    <submittedName>
        <fullName evidence="15 17">ELM2 domain containing protein</fullName>
    </submittedName>
</protein>
<dbReference type="OrthoDB" id="2193595at2759"/>
<comment type="subcellular location">
    <subcellularLocation>
        <location evidence="1">Nucleus</location>
    </subcellularLocation>
</comment>
<comment type="similarity">
    <text evidence="9">Belongs to the metastasis-associated protein family.</text>
</comment>
<dbReference type="WBParaSite" id="Bm6042a.1">
    <property type="protein sequence ID" value="Bm6042a.1"/>
    <property type="gene ID" value="WBGene00226303"/>
</dbReference>
<reference evidence="15" key="3">
    <citation type="submission" date="2019-04" db="EMBL/GenBank/DDBJ databases">
        <authorList>
            <person name="Howe K."/>
            <person name="Paulini M."/>
            <person name="Williams G."/>
        </authorList>
    </citation>
    <scope>NUCLEOTIDE SEQUENCE [LARGE SCALE GENOMIC DNA]</scope>
    <source>
        <strain evidence="15">FR3</strain>
    </source>
</reference>
<dbReference type="SMART" id="SM00717">
    <property type="entry name" value="SANT"/>
    <property type="match status" value="1"/>
</dbReference>
<dbReference type="PROSITE" id="PS51156">
    <property type="entry name" value="ELM2"/>
    <property type="match status" value="1"/>
</dbReference>
<dbReference type="PANTHER" id="PTHR10865:SF29">
    <property type="entry name" value="METASTASIS ASSOCIATED 1-LIKE, ISOFORM D"/>
    <property type="match status" value="1"/>
</dbReference>
<evidence type="ECO:0000256" key="5">
    <source>
        <dbReference type="ARBA" id="ARBA00022771"/>
    </source>
</evidence>
<evidence type="ECO:0000313" key="17">
    <source>
        <dbReference type="WBParaSite" id="Bm6042a.1"/>
    </source>
</evidence>
<reference evidence="14 16" key="1">
    <citation type="journal article" date="2007" name="Science">
        <title>Draft genome of the filarial nematode parasite Brugia malayi.</title>
        <authorList>
            <person name="Ghedin E."/>
            <person name="Wang S."/>
            <person name="Spiro D."/>
            <person name="Caler E."/>
            <person name="Zhao Q."/>
            <person name="Crabtree J."/>
            <person name="Allen J.E."/>
            <person name="Delcher A.L."/>
            <person name="Guiliano D.B."/>
            <person name="Miranda-Saavedra D."/>
            <person name="Angiuoli S.V."/>
            <person name="Creasy T."/>
            <person name="Amedeo P."/>
            <person name="Haas B."/>
            <person name="El-Sayed N.M."/>
            <person name="Wortman J.R."/>
            <person name="Feldblyum T."/>
            <person name="Tallon L."/>
            <person name="Schatz M."/>
            <person name="Shumway M."/>
            <person name="Koo H."/>
            <person name="Salzberg S.L."/>
            <person name="Schobel S."/>
            <person name="Pertea M."/>
            <person name="Pop M."/>
            <person name="White O."/>
            <person name="Barton G.J."/>
            <person name="Carlow C.K."/>
            <person name="Crawford M.J."/>
            <person name="Daub J."/>
            <person name="Dimmic M.W."/>
            <person name="Estes C.F."/>
            <person name="Foster J.M."/>
            <person name="Ganatra M."/>
            <person name="Gregory W.F."/>
            <person name="Johnson N.M."/>
            <person name="Jin J."/>
            <person name="Komuniecki R."/>
            <person name="Korf I."/>
            <person name="Kumar S."/>
            <person name="Laney S."/>
            <person name="Li B.W."/>
            <person name="Li W."/>
            <person name="Lindblom T.H."/>
            <person name="Lustigman S."/>
            <person name="Ma D."/>
            <person name="Maina C.V."/>
            <person name="Martin D.M."/>
            <person name="McCarter J.P."/>
            <person name="McReynolds L."/>
            <person name="Mitreva M."/>
            <person name="Nutman T.B."/>
            <person name="Parkinson J."/>
            <person name="Peregrin-Alvarez J.M."/>
            <person name="Poole C."/>
            <person name="Ren Q."/>
            <person name="Saunders L."/>
            <person name="Sluder A.E."/>
            <person name="Smith K."/>
            <person name="Stanke M."/>
            <person name="Unnasch T.R."/>
            <person name="Ware J."/>
            <person name="Wei A.D."/>
            <person name="Weil G."/>
            <person name="Williams D.J."/>
            <person name="Zhang Y."/>
            <person name="Williams S.A."/>
            <person name="Fraser-Liggett C."/>
            <person name="Slatko B."/>
            <person name="Blaxter M.L."/>
            <person name="Scott A.L."/>
        </authorList>
    </citation>
    <scope>NUCLEOTIDE SEQUENCE</scope>
    <source>
        <strain evidence="14 16">FR3</strain>
    </source>
</reference>
<feature type="compositionally biased region" description="Polar residues" evidence="10">
    <location>
        <begin position="687"/>
        <end position="699"/>
    </location>
</feature>
<dbReference type="GeneID" id="6099809"/>
<evidence type="ECO:0000256" key="7">
    <source>
        <dbReference type="ARBA" id="ARBA00023125"/>
    </source>
</evidence>
<feature type="compositionally biased region" description="Polar residues" evidence="10">
    <location>
        <begin position="706"/>
        <end position="720"/>
    </location>
</feature>
<dbReference type="InterPro" id="IPR001005">
    <property type="entry name" value="SANT/Myb"/>
</dbReference>
<dbReference type="SMART" id="SM01189">
    <property type="entry name" value="ELM2"/>
    <property type="match status" value="1"/>
</dbReference>
<evidence type="ECO:0000259" key="11">
    <source>
        <dbReference type="PROSITE" id="PS51038"/>
    </source>
</evidence>
<feature type="region of interest" description="Disordered" evidence="10">
    <location>
        <begin position="873"/>
        <end position="932"/>
    </location>
</feature>
<dbReference type="CTD" id="6099809"/>
<dbReference type="InterPro" id="IPR043151">
    <property type="entry name" value="BAH_sf"/>
</dbReference>
<dbReference type="OMA" id="YCTTRQP"/>
<dbReference type="GO" id="GO:0003682">
    <property type="term" value="F:chromatin binding"/>
    <property type="evidence" value="ECO:0007669"/>
    <property type="project" value="InterPro"/>
</dbReference>
<dbReference type="SMART" id="SM00401">
    <property type="entry name" value="ZnF_GATA"/>
    <property type="match status" value="1"/>
</dbReference>
<dbReference type="SMART" id="SM00439">
    <property type="entry name" value="BAH"/>
    <property type="match status" value="1"/>
</dbReference>
<reference evidence="14" key="2">
    <citation type="submission" date="2012-12" db="EMBL/GenBank/DDBJ databases">
        <authorList>
            <person name="Gao Y.W."/>
            <person name="Fan S.T."/>
            <person name="Sun H.T."/>
            <person name="Wang Z."/>
            <person name="Gao X.L."/>
            <person name="Li Y.G."/>
            <person name="Wang T.C."/>
            <person name="Zhang K."/>
            <person name="Xu W.W."/>
            <person name="Yu Z.J."/>
            <person name="Xia X.Z."/>
        </authorList>
    </citation>
    <scope>NUCLEOTIDE SEQUENCE</scope>
    <source>
        <strain evidence="14">FR3</strain>
    </source>
</reference>
<dbReference type="Proteomes" id="UP000006672">
    <property type="component" value="Unassembled WGS sequence"/>
</dbReference>
<dbReference type="WormBase" id="Bm6042e">
    <property type="protein sequence ID" value="BM33635"/>
    <property type="gene ID" value="WBGene00226303"/>
</dbReference>
<evidence type="ECO:0000256" key="4">
    <source>
        <dbReference type="ARBA" id="ARBA00022723"/>
    </source>
</evidence>
<evidence type="ECO:0000256" key="2">
    <source>
        <dbReference type="ARBA" id="ARBA00022491"/>
    </source>
</evidence>
<dbReference type="Pfam" id="PF01426">
    <property type="entry name" value="BAH"/>
    <property type="match status" value="1"/>
</dbReference>
<dbReference type="InterPro" id="IPR035170">
    <property type="entry name" value="MTA1_R1"/>
</dbReference>
<dbReference type="FunFam" id="1.10.10.60:FF:000012">
    <property type="entry name" value="Metastasis-associated 1 family, member 3"/>
    <property type="match status" value="1"/>
</dbReference>
<dbReference type="GO" id="GO:0016581">
    <property type="term" value="C:NuRD complex"/>
    <property type="evidence" value="ECO:0007669"/>
    <property type="project" value="TreeGrafter"/>
</dbReference>
<dbReference type="InterPro" id="IPR009057">
    <property type="entry name" value="Homeodomain-like_sf"/>
</dbReference>
<dbReference type="EMBL" id="CAAKNF010000195">
    <property type="protein sequence ID" value="VIO99337.1"/>
    <property type="molecule type" value="Genomic_DNA"/>
</dbReference>
<feature type="compositionally biased region" description="Basic and acidic residues" evidence="10">
    <location>
        <begin position="176"/>
        <end position="185"/>
    </location>
</feature>